<organism evidence="1">
    <name type="scientific">Culex pipiens</name>
    <name type="common">House mosquito</name>
    <dbReference type="NCBI Taxonomy" id="7175"/>
    <lineage>
        <taxon>Eukaryota</taxon>
        <taxon>Metazoa</taxon>
        <taxon>Ecdysozoa</taxon>
        <taxon>Arthropoda</taxon>
        <taxon>Hexapoda</taxon>
        <taxon>Insecta</taxon>
        <taxon>Pterygota</taxon>
        <taxon>Neoptera</taxon>
        <taxon>Endopterygota</taxon>
        <taxon>Diptera</taxon>
        <taxon>Nematocera</taxon>
        <taxon>Culicoidea</taxon>
        <taxon>Culicidae</taxon>
        <taxon>Culicinae</taxon>
        <taxon>Culicini</taxon>
        <taxon>Culex</taxon>
        <taxon>Culex</taxon>
    </lineage>
</organism>
<dbReference type="AlphaFoldDB" id="A0A8D8C7N7"/>
<protein>
    <submittedName>
        <fullName evidence="1">(northern house mosquito) hypothetical protein</fullName>
    </submittedName>
</protein>
<name>A0A8D8C7N7_CULPI</name>
<accession>A0A8D8C7N7</accession>
<dbReference type="EMBL" id="HBUE01100980">
    <property type="protein sequence ID" value="CAG6485331.1"/>
    <property type="molecule type" value="Transcribed_RNA"/>
</dbReference>
<evidence type="ECO:0000313" key="1">
    <source>
        <dbReference type="EMBL" id="CAG6485331.1"/>
    </source>
</evidence>
<sequence>MLQRTLERWIRQFWPSNGHETAGHDILWKAYQGPHCVWEKRKSVRVPLDGRPHRPRWTTGLRRNTNLGELRPYGGPLQATVDNNGATWGERYQQGDRLQRVRRRRGRLCRSAPGNRGCRVHCPQTVQSFKAKERHRAYKVGIARKA</sequence>
<reference evidence="1" key="1">
    <citation type="submission" date="2021-05" db="EMBL/GenBank/DDBJ databases">
        <authorList>
            <person name="Alioto T."/>
            <person name="Alioto T."/>
            <person name="Gomez Garrido J."/>
        </authorList>
    </citation>
    <scope>NUCLEOTIDE SEQUENCE</scope>
</reference>
<proteinExistence type="predicted"/>